<name>A0AAE9SHL1_9SPIR</name>
<dbReference type="EMBL" id="CP038804">
    <property type="protein sequence ID" value="UTY33180.1"/>
    <property type="molecule type" value="Genomic_DNA"/>
</dbReference>
<sequence length="388" mass="43095">MLKKGEVFMQIIPIASGKGGVGKSLIAANLAIALGQAGKKVVLADLDLGASNLHLVLGIQGRKNGIGTFLTKAAEFKDIIIETEYENVRFIPGDSEIPGFAALKIYQRNSLVKELLKMEADFLILDLGAGTHLGILDFFLLSPKGIIITSPSVTSTLDAYVFLKNIVFRMMCSSFPAKSKGGAFFEKLKNDVPGMQRLYIPTITQELMSLDPENTKKFLSKFSHFKPRIIMNMMDDPNDAEKAVKIRRSAKQYLNIDLEHLGIIYTDAVQDKALASRLPVIKYKPQSMISQAMYRIADKLIQSEAENYSGQDFQEFSDYSFMSAEAEAETDFKSKMEYLDDLIGGEVLSSGEMSEIIKSQQFEINALRNENLLLKTKIAKALKQGFKV</sequence>
<dbReference type="GO" id="GO:0005829">
    <property type="term" value="C:cytosol"/>
    <property type="evidence" value="ECO:0007669"/>
    <property type="project" value="TreeGrafter"/>
</dbReference>
<dbReference type="Pfam" id="PF01656">
    <property type="entry name" value="CbiA"/>
    <property type="match status" value="1"/>
</dbReference>
<organism evidence="4 5">
    <name type="scientific">Treponema putidum</name>
    <dbReference type="NCBI Taxonomy" id="221027"/>
    <lineage>
        <taxon>Bacteria</taxon>
        <taxon>Pseudomonadati</taxon>
        <taxon>Spirochaetota</taxon>
        <taxon>Spirochaetia</taxon>
        <taxon>Spirochaetales</taxon>
        <taxon>Treponemataceae</taxon>
        <taxon>Treponema</taxon>
    </lineage>
</organism>
<dbReference type="GO" id="GO:0051782">
    <property type="term" value="P:negative regulation of cell division"/>
    <property type="evidence" value="ECO:0007669"/>
    <property type="project" value="TreeGrafter"/>
</dbReference>
<evidence type="ECO:0000256" key="1">
    <source>
        <dbReference type="ARBA" id="ARBA00022741"/>
    </source>
</evidence>
<dbReference type="PANTHER" id="PTHR43384">
    <property type="entry name" value="SEPTUM SITE-DETERMINING PROTEIN MIND HOMOLOG, CHLOROPLASTIC-RELATED"/>
    <property type="match status" value="1"/>
</dbReference>
<dbReference type="Gene3D" id="3.40.50.300">
    <property type="entry name" value="P-loop containing nucleotide triphosphate hydrolases"/>
    <property type="match status" value="1"/>
</dbReference>
<dbReference type="GO" id="GO:0005524">
    <property type="term" value="F:ATP binding"/>
    <property type="evidence" value="ECO:0007669"/>
    <property type="project" value="UniProtKB-KW"/>
</dbReference>
<evidence type="ECO:0000259" key="3">
    <source>
        <dbReference type="Pfam" id="PF01656"/>
    </source>
</evidence>
<dbReference type="SUPFAM" id="SSF52540">
    <property type="entry name" value="P-loop containing nucleoside triphosphate hydrolases"/>
    <property type="match status" value="1"/>
</dbReference>
<keyword evidence="1" id="KW-0547">Nucleotide-binding</keyword>
<evidence type="ECO:0000256" key="2">
    <source>
        <dbReference type="ARBA" id="ARBA00022840"/>
    </source>
</evidence>
<dbReference type="InterPro" id="IPR027417">
    <property type="entry name" value="P-loop_NTPase"/>
</dbReference>
<gene>
    <name evidence="4" type="ORF">E4N74_03520</name>
</gene>
<accession>A0AAE9SHL1</accession>
<dbReference type="AlphaFoldDB" id="A0AAE9SHL1"/>
<dbReference type="PANTHER" id="PTHR43384:SF4">
    <property type="entry name" value="CELLULOSE BIOSYNTHESIS PROTEIN BCSQ-RELATED"/>
    <property type="match status" value="1"/>
</dbReference>
<dbReference type="InterPro" id="IPR050625">
    <property type="entry name" value="ParA/MinD_ATPase"/>
</dbReference>
<reference evidence="4" key="1">
    <citation type="submission" date="2019-04" db="EMBL/GenBank/DDBJ databases">
        <title>Whole genome sequencing of oral phylogroup 2 treponemes.</title>
        <authorList>
            <person name="Chan Y."/>
            <person name="Zeng H.H."/>
            <person name="Yu X.L."/>
            <person name="Leung W.K."/>
            <person name="Watt R.M."/>
        </authorList>
    </citation>
    <scope>NUCLEOTIDE SEQUENCE</scope>
    <source>
        <strain evidence="4">OMZ 835</strain>
    </source>
</reference>
<dbReference type="Proteomes" id="UP001058682">
    <property type="component" value="Chromosome"/>
</dbReference>
<evidence type="ECO:0000313" key="5">
    <source>
        <dbReference type="Proteomes" id="UP001058682"/>
    </source>
</evidence>
<keyword evidence="2" id="KW-0067">ATP-binding</keyword>
<protein>
    <submittedName>
        <fullName evidence="4">MinD/ParA family protein</fullName>
    </submittedName>
</protein>
<dbReference type="GO" id="GO:0009898">
    <property type="term" value="C:cytoplasmic side of plasma membrane"/>
    <property type="evidence" value="ECO:0007669"/>
    <property type="project" value="TreeGrafter"/>
</dbReference>
<dbReference type="GO" id="GO:0016887">
    <property type="term" value="F:ATP hydrolysis activity"/>
    <property type="evidence" value="ECO:0007669"/>
    <property type="project" value="TreeGrafter"/>
</dbReference>
<dbReference type="InterPro" id="IPR002586">
    <property type="entry name" value="CobQ/CobB/MinD/ParA_Nub-bd_dom"/>
</dbReference>
<evidence type="ECO:0000313" key="4">
    <source>
        <dbReference type="EMBL" id="UTY33180.1"/>
    </source>
</evidence>
<proteinExistence type="predicted"/>
<feature type="domain" description="CobQ/CobB/MinD/ParA nucleotide binding" evidence="3">
    <location>
        <begin position="14"/>
        <end position="268"/>
    </location>
</feature>